<dbReference type="Proteomes" id="UP001522662">
    <property type="component" value="Unassembled WGS sequence"/>
</dbReference>
<keyword evidence="3" id="KW-0614">Plasmid</keyword>
<dbReference type="InterPro" id="IPR002035">
    <property type="entry name" value="VWF_A"/>
</dbReference>
<protein>
    <recommendedName>
        <fullName evidence="2">VWFA domain-containing protein</fullName>
    </recommendedName>
</protein>
<dbReference type="EMBL" id="JALAYX010000001">
    <property type="protein sequence ID" value="MCJ8236733.1"/>
    <property type="molecule type" value="Genomic_DNA"/>
</dbReference>
<accession>A0ABT0CU94</accession>
<organism evidence="3 4">
    <name type="scientific">Peteryoungia algae</name>
    <dbReference type="NCBI Taxonomy" id="2919917"/>
    <lineage>
        <taxon>Bacteria</taxon>
        <taxon>Pseudomonadati</taxon>
        <taxon>Pseudomonadota</taxon>
        <taxon>Alphaproteobacteria</taxon>
        <taxon>Hyphomicrobiales</taxon>
        <taxon>Rhizobiaceae</taxon>
        <taxon>Peteryoungia</taxon>
    </lineage>
</organism>
<proteinExistence type="predicted"/>
<sequence>MWGQIDGRAKLEIARETVANVLGKIPADRELGLVAYGHRKKGSCDDIELMVPAEKGTSDRILESVNTMRFLGKTPLSEAVRQAAISLRYTEEEATVVLVTDGLETCQADPCALGKELEAAGLNFTAHVVGFGLSNEEGAQVACLAENTGGRYIQASNAKDLTDALTQTVSAQKTEPEPAPVATPKATISAPSTAAIATNVDVDWTGPNGLEDYLEIVPATTRDAASGSRNYAYAKDGSPVRIVVPASEGDYLVRYIWNGPDGRKVLATAPLSVTDSEFALVLPEGEIQMGSTISVRWKGPDGPGDYLAIRKVGNAEAGDINYAYTRDANPAEMVVPNVSGDYELLYIVEGTGERRSGVSVPLRIVEGEVSLKAAPAVRPGATVPVLWVGPGSSLDYIDIVPSNHTEPSGELTYAYIGGAGPGPRELGAPMEQGNYLIRYLSEGAGGRRVLASIPLTVDPNAPDISAIPMVEATFQVPADFAGTAIQWSAAPLPGQSIAPEGWAMNDFVTGPVTEQFEPGIYAVRGDAADVVFTGEVTIAPVGENRFVILPDETQSPAGAVDGAPQDTGSDGNGEDTGYLCDGPAPCPITDGKTGLAFMLPAGWWTDYPTTEGYTSGAEAAGDVFAPRVNFFRTGTDDALVLGPRQWVAMNGPCEDVGALGQFCMFQSADPQVLAAYQLVKATLKWEPPQGQATLRDGCADDDGHGPDACENWMEAGAKVFSDYPHRCLPGDRSVQNCDMRDGETNLFFHLPENWVAEVEPSSPFPLAEFAQQAGSAHSIWLNPKDRPLGDRGCFLTRVGQVCLDPDSADETLDGVRQTLQFTLTTGEVLRRCGDEDCDFAHPNPALSGRLPALWSVEVGRPLPDGRISTWFWDRDPAGNFKLVGLNQPGGGNCLEAGAGQMLCEFTPYISTDEFNLIRKNLKVSALAASGPRKLAPAEFERALSIVRGN</sequence>
<dbReference type="RefSeq" id="WP_245135447.1">
    <property type="nucleotide sequence ID" value="NZ_CP128477.1"/>
</dbReference>
<reference evidence="3 4" key="1">
    <citation type="submission" date="2022-03" db="EMBL/GenBank/DDBJ databases">
        <title>Rhizobium SSM4.3 sp. nov., isolated from Sediment (Gouqi Island).</title>
        <authorList>
            <person name="Chen G."/>
        </authorList>
    </citation>
    <scope>NUCLEOTIDE SEQUENCE [LARGE SCALE GENOMIC DNA]</scope>
    <source>
        <strain evidence="3 4">SSM4.3</strain>
        <plasmid evidence="3">unnamed</plasmid>
    </source>
</reference>
<dbReference type="InterPro" id="IPR036465">
    <property type="entry name" value="vWFA_dom_sf"/>
</dbReference>
<dbReference type="PROSITE" id="PS50234">
    <property type="entry name" value="VWFA"/>
    <property type="match status" value="1"/>
</dbReference>
<keyword evidence="4" id="KW-1185">Reference proteome</keyword>
<evidence type="ECO:0000259" key="2">
    <source>
        <dbReference type="PROSITE" id="PS50234"/>
    </source>
</evidence>
<dbReference type="SUPFAM" id="SSF53300">
    <property type="entry name" value="vWA-like"/>
    <property type="match status" value="1"/>
</dbReference>
<gene>
    <name evidence="3" type="ORF">MKJ03_00185</name>
</gene>
<evidence type="ECO:0000256" key="1">
    <source>
        <dbReference type="SAM" id="MobiDB-lite"/>
    </source>
</evidence>
<dbReference type="Gene3D" id="3.40.50.410">
    <property type="entry name" value="von Willebrand factor, type A domain"/>
    <property type="match status" value="1"/>
</dbReference>
<feature type="domain" description="VWFA" evidence="2">
    <location>
        <begin position="1"/>
        <end position="169"/>
    </location>
</feature>
<evidence type="ECO:0000313" key="4">
    <source>
        <dbReference type="Proteomes" id="UP001522662"/>
    </source>
</evidence>
<name>A0ABT0CU94_9HYPH</name>
<feature type="region of interest" description="Disordered" evidence="1">
    <location>
        <begin position="553"/>
        <end position="575"/>
    </location>
</feature>
<comment type="caution">
    <text evidence="3">The sequence shown here is derived from an EMBL/GenBank/DDBJ whole genome shotgun (WGS) entry which is preliminary data.</text>
</comment>
<geneLocation type="plasmid" evidence="3">
    <name>unnamed</name>
</geneLocation>
<evidence type="ECO:0000313" key="3">
    <source>
        <dbReference type="EMBL" id="MCJ8236733.1"/>
    </source>
</evidence>